<dbReference type="AlphaFoldDB" id="A0A6N7QU54"/>
<dbReference type="InterPro" id="IPR009998">
    <property type="entry name" value="YfaZ"/>
</dbReference>
<evidence type="ECO:0000313" key="3">
    <source>
        <dbReference type="Proteomes" id="UP000433788"/>
    </source>
</evidence>
<feature type="transmembrane region" description="Helical" evidence="1">
    <location>
        <begin position="20"/>
        <end position="49"/>
    </location>
</feature>
<name>A0A6N7QU54_9GAMM</name>
<dbReference type="Proteomes" id="UP000433788">
    <property type="component" value="Unassembled WGS sequence"/>
</dbReference>
<dbReference type="EMBL" id="WJPP01000005">
    <property type="protein sequence ID" value="MRH78939.1"/>
    <property type="molecule type" value="Genomic_DNA"/>
</dbReference>
<gene>
    <name evidence="2" type="ORF">GH984_09530</name>
</gene>
<keyword evidence="1" id="KW-1133">Transmembrane helix</keyword>
<keyword evidence="3" id="KW-1185">Reference proteome</keyword>
<reference evidence="2 3" key="1">
    <citation type="submission" date="2019-11" db="EMBL/GenBank/DDBJ databases">
        <authorList>
            <person name="Zhang X.Y."/>
        </authorList>
    </citation>
    <scope>NUCLEOTIDE SEQUENCE [LARGE SCALE GENOMIC DNA]</scope>
    <source>
        <strain evidence="2 3">C176</strain>
    </source>
</reference>
<sequence>MPTMPQTTVMIVNWRTTLSLYEAVVSMMTLLCGFLLETCSVFVMASFCVDPDQTLWRRIEPCIISKSTLRQIGRVKMRGQKQLRWSLVIGLLVVLSLPAHAATVDIGRSSDAIGLSVSGNRDTAGWEYGGELRLHDDDGQVIGGEIHYVNVPEPGRGAFQFGLGGRALLIEDDARDADGSAIALGGKLRWTLPEYNRAALAASAYFAPSFSAFSDIDSYRELSVRGEYFMLRNAAVYLGYRQIRLGFDGDSLGGDRNFESGVSLGFRIDF</sequence>
<evidence type="ECO:0000256" key="1">
    <source>
        <dbReference type="SAM" id="Phobius"/>
    </source>
</evidence>
<dbReference type="Pfam" id="PF07437">
    <property type="entry name" value="YfaZ"/>
    <property type="match status" value="1"/>
</dbReference>
<comment type="caution">
    <text evidence="2">The sequence shown here is derived from an EMBL/GenBank/DDBJ whole genome shotgun (WGS) entry which is preliminary data.</text>
</comment>
<keyword evidence="1" id="KW-0472">Membrane</keyword>
<accession>A0A6N7QU54</accession>
<feature type="transmembrane region" description="Helical" evidence="1">
    <location>
        <begin position="83"/>
        <end position="101"/>
    </location>
</feature>
<organism evidence="2 3">
    <name type="scientific">Spiribacter salilacus</name>
    <dbReference type="NCBI Taxonomy" id="2664894"/>
    <lineage>
        <taxon>Bacteria</taxon>
        <taxon>Pseudomonadati</taxon>
        <taxon>Pseudomonadota</taxon>
        <taxon>Gammaproteobacteria</taxon>
        <taxon>Chromatiales</taxon>
        <taxon>Ectothiorhodospiraceae</taxon>
        <taxon>Spiribacter</taxon>
    </lineage>
</organism>
<keyword evidence="1" id="KW-0812">Transmembrane</keyword>
<proteinExistence type="predicted"/>
<protein>
    <submittedName>
        <fullName evidence="2">Uncharacterized protein</fullName>
    </submittedName>
</protein>
<evidence type="ECO:0000313" key="2">
    <source>
        <dbReference type="EMBL" id="MRH78939.1"/>
    </source>
</evidence>